<evidence type="ECO:0000256" key="5">
    <source>
        <dbReference type="ARBA" id="ARBA00022842"/>
    </source>
</evidence>
<evidence type="ECO:0000256" key="3">
    <source>
        <dbReference type="ARBA" id="ARBA00022723"/>
    </source>
</evidence>
<evidence type="ECO:0000313" key="8">
    <source>
        <dbReference type="EMBL" id="OUZ99255.1"/>
    </source>
</evidence>
<dbReference type="SUPFAM" id="SSF53784">
    <property type="entry name" value="Phosphofructokinase"/>
    <property type="match status" value="1"/>
</dbReference>
<dbReference type="GO" id="GO:0046872">
    <property type="term" value="F:metal ion binding"/>
    <property type="evidence" value="ECO:0007669"/>
    <property type="project" value="UniProtKB-KW"/>
</dbReference>
<dbReference type="Pfam" id="PF00365">
    <property type="entry name" value="PFK"/>
    <property type="match status" value="1"/>
</dbReference>
<name>A0A200PM15_MACCD</name>
<evidence type="ECO:0000256" key="4">
    <source>
        <dbReference type="ARBA" id="ARBA00022777"/>
    </source>
</evidence>
<comment type="caution">
    <text evidence="8">The sequence shown here is derived from an EMBL/GenBank/DDBJ whole genome shotgun (WGS) entry which is preliminary data.</text>
</comment>
<evidence type="ECO:0000256" key="6">
    <source>
        <dbReference type="SAM" id="MobiDB-lite"/>
    </source>
</evidence>
<dbReference type="InParanoid" id="A0A200PM15"/>
<gene>
    <name evidence="8" type="ORF">BVC80_8769g20</name>
</gene>
<evidence type="ECO:0000256" key="1">
    <source>
        <dbReference type="ARBA" id="ARBA00022533"/>
    </source>
</evidence>
<dbReference type="AlphaFoldDB" id="A0A200PM15"/>
<dbReference type="OMA" id="DHNPFYH"/>
<evidence type="ECO:0000259" key="7">
    <source>
        <dbReference type="Pfam" id="PF00365"/>
    </source>
</evidence>
<dbReference type="InterPro" id="IPR050929">
    <property type="entry name" value="PFKA"/>
</dbReference>
<dbReference type="UniPathway" id="UPA00109">
    <property type="reaction ID" value="UER00182"/>
</dbReference>
<keyword evidence="2" id="KW-0808">Transferase</keyword>
<proteinExistence type="predicted"/>
<dbReference type="InterPro" id="IPR000023">
    <property type="entry name" value="Phosphofructokinase_dom"/>
</dbReference>
<dbReference type="Proteomes" id="UP000195402">
    <property type="component" value="Unassembled WGS sequence"/>
</dbReference>
<keyword evidence="5" id="KW-0460">Magnesium</keyword>
<feature type="domain" description="Phosphofructokinase" evidence="7">
    <location>
        <begin position="110"/>
        <end position="198"/>
    </location>
</feature>
<evidence type="ECO:0000256" key="2">
    <source>
        <dbReference type="ARBA" id="ARBA00022679"/>
    </source>
</evidence>
<keyword evidence="4 8" id="KW-0418">Kinase</keyword>
<dbReference type="PANTHER" id="PTHR45770">
    <property type="entry name" value="ATP-DEPENDENT 6-PHOSPHOFRUCTOKINASE 1"/>
    <property type="match status" value="1"/>
</dbReference>
<keyword evidence="3" id="KW-0479">Metal-binding</keyword>
<keyword evidence="1" id="KW-0021">Allosteric enzyme</keyword>
<feature type="region of interest" description="Disordered" evidence="6">
    <location>
        <begin position="1"/>
        <end position="20"/>
    </location>
</feature>
<protein>
    <submittedName>
        <fullName evidence="8">Phosphofructokinase domain</fullName>
    </submittedName>
</protein>
<sequence>MAFTDITKTTFETTKPEKNHLQNHSAFSPINLQTLPHLTDYLPNLQSFTNPLDHNPFYHPSDGFYVSTSDVILRQIVYDLASSFPVTEPHFAYHRAGPRKEIFFDPSHVRAAIVTCGGLCPGLNTVIRELVIGLRELYGVREIFGVTAGYRGFYSMEPKPLDPKLVHDWHKRGGTVLETTRGGFDLKKIVDAIEDRGFNQNEYYSLGEREEMENRCGWEIGKQRVVLCLDD</sequence>
<reference evidence="8 9" key="1">
    <citation type="journal article" date="2017" name="Mol. Plant">
        <title>The Genome of Medicinal Plant Macleaya cordata Provides New Insights into Benzylisoquinoline Alkaloids Metabolism.</title>
        <authorList>
            <person name="Liu X."/>
            <person name="Liu Y."/>
            <person name="Huang P."/>
            <person name="Ma Y."/>
            <person name="Qing Z."/>
            <person name="Tang Q."/>
            <person name="Cao H."/>
            <person name="Cheng P."/>
            <person name="Zheng Y."/>
            <person name="Yuan Z."/>
            <person name="Zhou Y."/>
            <person name="Liu J."/>
            <person name="Tang Z."/>
            <person name="Zhuo Y."/>
            <person name="Zhang Y."/>
            <person name="Yu L."/>
            <person name="Huang J."/>
            <person name="Yang P."/>
            <person name="Peng Q."/>
            <person name="Zhang J."/>
            <person name="Jiang W."/>
            <person name="Zhang Z."/>
            <person name="Lin K."/>
            <person name="Ro D.K."/>
            <person name="Chen X."/>
            <person name="Xiong X."/>
            <person name="Shang Y."/>
            <person name="Huang S."/>
            <person name="Zeng J."/>
        </authorList>
    </citation>
    <scope>NUCLEOTIDE SEQUENCE [LARGE SCALE GENOMIC DNA]</scope>
    <source>
        <strain evidence="9">cv. BLH2017</strain>
        <tissue evidence="8">Root</tissue>
    </source>
</reference>
<dbReference type="OrthoDB" id="537915at2759"/>
<evidence type="ECO:0000313" key="9">
    <source>
        <dbReference type="Proteomes" id="UP000195402"/>
    </source>
</evidence>
<dbReference type="InterPro" id="IPR035966">
    <property type="entry name" value="PKF_sf"/>
</dbReference>
<dbReference type="STRING" id="56857.A0A200PM15"/>
<organism evidence="8 9">
    <name type="scientific">Macleaya cordata</name>
    <name type="common">Five-seeded plume-poppy</name>
    <name type="synonym">Bocconia cordata</name>
    <dbReference type="NCBI Taxonomy" id="56857"/>
    <lineage>
        <taxon>Eukaryota</taxon>
        <taxon>Viridiplantae</taxon>
        <taxon>Streptophyta</taxon>
        <taxon>Embryophyta</taxon>
        <taxon>Tracheophyta</taxon>
        <taxon>Spermatophyta</taxon>
        <taxon>Magnoliopsida</taxon>
        <taxon>Ranunculales</taxon>
        <taxon>Papaveraceae</taxon>
        <taxon>Papaveroideae</taxon>
        <taxon>Macleaya</taxon>
    </lineage>
</organism>
<accession>A0A200PM15</accession>
<dbReference type="GO" id="GO:0003872">
    <property type="term" value="F:6-phosphofructokinase activity"/>
    <property type="evidence" value="ECO:0007669"/>
    <property type="project" value="InterPro"/>
</dbReference>
<feature type="compositionally biased region" description="Low complexity" evidence="6">
    <location>
        <begin position="1"/>
        <end position="13"/>
    </location>
</feature>
<dbReference type="EMBL" id="MVGT01004524">
    <property type="protein sequence ID" value="OUZ99255.1"/>
    <property type="molecule type" value="Genomic_DNA"/>
</dbReference>
<dbReference type="Gene3D" id="3.40.50.450">
    <property type="match status" value="1"/>
</dbReference>
<keyword evidence="9" id="KW-1185">Reference proteome</keyword>